<proteinExistence type="predicted"/>
<protein>
    <recommendedName>
        <fullName evidence="5">DUF2769 domain-containing protein</fullName>
    </recommendedName>
</protein>
<dbReference type="EMBL" id="LN734822">
    <property type="protein sequence ID" value="CEL24356.1"/>
    <property type="molecule type" value="Genomic_DNA"/>
</dbReference>
<dbReference type="STRING" id="2162.BRM9_1596"/>
<evidence type="ECO:0008006" key="5">
    <source>
        <dbReference type="Google" id="ProtNLM"/>
    </source>
</evidence>
<reference evidence="3" key="3">
    <citation type="submission" date="2014-09" db="EMBL/GenBank/DDBJ databases">
        <authorList>
            <person name="Bishop-Lilly K.A."/>
            <person name="Broomall S.M."/>
            <person name="Chain P.S."/>
            <person name="Chertkov O."/>
            <person name="Coyne S.R."/>
            <person name="Daligault H.E."/>
            <person name="Davenport K.W."/>
            <person name="Erkkila T."/>
            <person name="Frey K.G."/>
            <person name="Gibbons H.S."/>
            <person name="Gu W."/>
            <person name="Jaissle J."/>
            <person name="Johnson S.L."/>
            <person name="Koroleva G.I."/>
            <person name="Ladner J.T."/>
            <person name="Lo C.-C."/>
            <person name="Minogue T.D."/>
            <person name="Munk C."/>
            <person name="Palacios G.F."/>
            <person name="Redden C.L."/>
            <person name="Rosenzweig C.N."/>
            <person name="Scholz M.B."/>
            <person name="Teshima H."/>
            <person name="Xu Y."/>
        </authorList>
    </citation>
    <scope>NUCLEOTIDE SEQUENCE</scope>
    <source>
        <strain evidence="3">Mb9</strain>
    </source>
</reference>
<keyword evidence="4" id="KW-1185">Reference proteome</keyword>
<organism evidence="2">
    <name type="scientific">Methanobacterium formicicum</name>
    <dbReference type="NCBI Taxonomy" id="2162"/>
    <lineage>
        <taxon>Archaea</taxon>
        <taxon>Methanobacteriati</taxon>
        <taxon>Methanobacteriota</taxon>
        <taxon>Methanomada group</taxon>
        <taxon>Methanobacteria</taxon>
        <taxon>Methanobacteriales</taxon>
        <taxon>Methanobacteriaceae</taxon>
        <taxon>Methanobacterium</taxon>
    </lineage>
</organism>
<dbReference type="EMBL" id="LN515531">
    <property type="protein sequence ID" value="CEA14636.1"/>
    <property type="molecule type" value="Genomic_DNA"/>
</dbReference>
<dbReference type="AlphaFoldDB" id="A0A090I8H4"/>
<evidence type="ECO:0000313" key="4">
    <source>
        <dbReference type="Proteomes" id="UP000062768"/>
    </source>
</evidence>
<reference evidence="2" key="2">
    <citation type="submission" date="2014-08" db="EMBL/GenBank/DDBJ databases">
        <authorList>
            <person name="Wibberg D."/>
        </authorList>
    </citation>
    <scope>NUCLEOTIDE SEQUENCE</scope>
</reference>
<reference evidence="1" key="1">
    <citation type="submission" date="2013-12" db="EMBL/GenBank/DDBJ databases">
        <title>The complete genome sequence of Methanobacterium sp. BRM9.</title>
        <authorList>
            <consortium name="Pastoral Greenhouse Gas Research Consortium"/>
            <person name="Kelly W.J."/>
            <person name="Leahy S.C."/>
            <person name="Perry R."/>
            <person name="Li D."/>
            <person name="Altermann E."/>
            <person name="Lambie S.C."/>
            <person name="Attwood G.T."/>
        </authorList>
    </citation>
    <scope>NUCLEOTIDE SEQUENCE [LARGE SCALE GENOMIC DNA]</scope>
    <source>
        <strain evidence="1">BRM9</strain>
    </source>
</reference>
<dbReference type="KEGG" id="mfc:BRM9_1596"/>
<dbReference type="EMBL" id="CP006933">
    <property type="protein sequence ID" value="AIS32408.1"/>
    <property type="molecule type" value="Genomic_DNA"/>
</dbReference>
<evidence type="ECO:0000313" key="2">
    <source>
        <dbReference type="EMBL" id="CEA14636.1"/>
    </source>
</evidence>
<dbReference type="RefSeq" id="WP_048073617.1">
    <property type="nucleotide sequence ID" value="NZ_CP006933.1"/>
</dbReference>
<dbReference type="Proteomes" id="UP000062768">
    <property type="component" value="Chromosome I"/>
</dbReference>
<dbReference type="PATRIC" id="fig|2162.10.peg.742"/>
<dbReference type="KEGG" id="mfi:DSM1535_2290"/>
<gene>
    <name evidence="1" type="ORF">BRM9_1596</name>
    <name evidence="2" type="ORF">DSM1535_2290</name>
    <name evidence="3" type="ORF">MB9_0713</name>
</gene>
<evidence type="ECO:0000313" key="1">
    <source>
        <dbReference type="EMBL" id="AIS32408.1"/>
    </source>
</evidence>
<name>A0A090I8H4_METFO</name>
<sequence>MKVKFNLENLAECLCDSCPVQEKSKTVRDKMKMIQEITQEDVDSRIMIEEERIPALYCAKGKDYLEESGSRNYCQCDKCLVWKENNLFSGEPPGYFCRDGKARE</sequence>
<dbReference type="OrthoDB" id="71341at2157"/>
<dbReference type="Proteomes" id="UP000029661">
    <property type="component" value="Chromosome"/>
</dbReference>
<evidence type="ECO:0000313" key="3">
    <source>
        <dbReference type="EMBL" id="CEL24356.1"/>
    </source>
</evidence>
<accession>A0A090I8H4</accession>
<dbReference type="GeneID" id="26738970"/>